<reference evidence="11 12" key="1">
    <citation type="journal article" date="2018" name="Gigascience">
        <title>Genomes of trombidid mites reveal novel predicted allergens and laterally-transferred genes associated with secondary metabolism.</title>
        <authorList>
            <person name="Dong X."/>
            <person name="Chaisiri K."/>
            <person name="Xia D."/>
            <person name="Armstrong S.D."/>
            <person name="Fang Y."/>
            <person name="Donnelly M.J."/>
            <person name="Kadowaki T."/>
            <person name="McGarry J.W."/>
            <person name="Darby A.C."/>
            <person name="Makepeace B.L."/>
        </authorList>
    </citation>
    <scope>NUCLEOTIDE SEQUENCE [LARGE SCALE GENOMIC DNA]</scope>
    <source>
        <strain evidence="11">UoL-WK</strain>
    </source>
</reference>
<evidence type="ECO:0000256" key="5">
    <source>
        <dbReference type="ARBA" id="ARBA00022801"/>
    </source>
</evidence>
<dbReference type="InterPro" id="IPR014001">
    <property type="entry name" value="Helicase_ATP-bd"/>
</dbReference>
<evidence type="ECO:0000259" key="9">
    <source>
        <dbReference type="PROSITE" id="PS51192"/>
    </source>
</evidence>
<dbReference type="InterPro" id="IPR057842">
    <property type="entry name" value="WH_MER3"/>
</dbReference>
<organism evidence="11 12">
    <name type="scientific">Dinothrombium tinctorium</name>
    <dbReference type="NCBI Taxonomy" id="1965070"/>
    <lineage>
        <taxon>Eukaryota</taxon>
        <taxon>Metazoa</taxon>
        <taxon>Ecdysozoa</taxon>
        <taxon>Arthropoda</taxon>
        <taxon>Chelicerata</taxon>
        <taxon>Arachnida</taxon>
        <taxon>Acari</taxon>
        <taxon>Acariformes</taxon>
        <taxon>Trombidiformes</taxon>
        <taxon>Prostigmata</taxon>
        <taxon>Anystina</taxon>
        <taxon>Parasitengona</taxon>
        <taxon>Trombidioidea</taxon>
        <taxon>Trombidiidae</taxon>
        <taxon>Dinothrombium</taxon>
    </lineage>
</organism>
<feature type="domain" description="Helicase C-terminal" evidence="10">
    <location>
        <begin position="1337"/>
        <end position="1541"/>
    </location>
</feature>
<dbReference type="GO" id="GO:0005524">
    <property type="term" value="F:ATP binding"/>
    <property type="evidence" value="ECO:0007669"/>
    <property type="project" value="UniProtKB-KW"/>
</dbReference>
<evidence type="ECO:0000313" key="11">
    <source>
        <dbReference type="EMBL" id="RWS17895.1"/>
    </source>
</evidence>
<keyword evidence="7" id="KW-0067">ATP-binding</keyword>
<dbReference type="Pfam" id="PF00270">
    <property type="entry name" value="DEAD"/>
    <property type="match status" value="2"/>
</dbReference>
<dbReference type="InterPro" id="IPR027417">
    <property type="entry name" value="P-loop_NTPase"/>
</dbReference>
<sequence>MSSEAETIVQRVRAELETFCNENEQIMSVEEWIECVLTFLQEKEDIHELEYDLLSFLGFERLTLIRDIIANRHLIIAQLSGSALQYQQLNNGDHSHNRTMPAITPTSLLQKKPSITQSVVIQTAEEKQMQKIHRKFEKRIVKEAKRNELNHVDFERSKLEKDRALVGSMVAPLLKDTSPVNTKQYPFVFDSYAEAKQTAGYICGHRMILPSGFEHNNNKHWEEITIPPSSKPPPYVADKFKIIDIEKEFNDIGRKVFAGVKELNQIQSIVYQTACHTNNNMLVCAPTGAGKTNIALLAVLNEIYKNLDPTTNKVKKDKFKIVYIAPMKALAAEMTENFARKLKPLDITVRELTGDMQLTKTEIMNTQMIVTTPEKWDVVTRKLKGDIQLLLLVRLLIIDEVHLLQSDRGPVLEALVARTIRHVESTQQMIRLIGLSATLPNYVDVAEFLKVNLNEGLFFFDNRFRPVPLQQTFIGCKGTQTQQLHDMDDACYEKVHYFVSRGHQCMVFVHSRNSTYKTAIALRERAQQERHISQFQCDVPSSALKSMSKSRNKQLQELFEAGFAIHHAGMLRVDRSMVEKYFREGYIKVLVCTSTLAWGVNLPARAVIIKGTEIYDSAHGKLVDLSMLDVMQIFGRAGRPQYDNEGYGTIITSHDKLQFYLSMLTNQYPIESKFLNCLTDNMNAEIVSATITTIDEAVEWLSYTYLFVRMMRRPNAYGLSYTELETDPFLLETRRKLVTLSATYLDNAKMVRFDERTGCLDATDLGRTASHYYIKYDTVQRFNELLHEDMLEDEIIAMLCEAQEFEQLKSREDEMDELKHLHNTSCYLKIRGGIENKHGKVNILVQSYLSRSKIESFSLIADTMYIAQNIIRMARGMFEYVLKKGYATLAHRMLMLSKMLEKEMWCHETPFSQFHRNLSQTDIEKIEKLRLTPEKVRSEEMTAKELSRLMRVESKGPMLKKLAFCLPNLKIVATMQPITRTVLRVTLELTPNFIWEDIYHGKVSETFWIWMQDAESNHIYHSEQFKVTKKQVIQKETQTLIFTIPLLSADTLPSHYIIHCDSEHWLGCVQEESVSCKNLILPEKFLPFTQLLDLEPLPITALNNPVYESIYKMTHFNPIQTQIFHTLYHTNANVLLGAPTGSGKTVCAEIAMFRVFQNYPNSKIVYIAPLKALVRERVDDWKIRFEERMGKRVVELTGDVMPDINGITQSDVIVTTPEKWDGVSRSWQTRRYVRDVALIVIDEIHLLGEERGPVLEVIVSRTNFIVGHTNRNLRIVGLSTAIANAQDLASWLGIGKIGLYNFKPSVRPVPLEVHVSGYPGKQYCPRMALMNKPTFKAIKQHSPNKPVIVFVSSRRQTRLTAFDLIAFVAQDNPKQWLHISDEEIEYLINNSVRDSNLKMTLAFGIGLHHAGLHEKDRSLVEELFLHNKIQVLITTATLAWGVNLPAHLVIIKGTEYYDGKQHRYVDFPITDVLQMMGRAGRPQFDVEGKAVILVQDTKKEYYKKFLYEPFPVESNLKAVIAEHLNAEIVSGTIKTKQDCMDYFTWTYFFRRLLKNPSYYGLEGVEPENLNRYLTNIIEKTIADLNESGCIEVDDEDDRTLIPTAFGRIASYYYLNHKTVRLLNEHLNSDYTNFETLLRILSKCHEFDELPVRHNEDKLDAELAQSCRFAVTDFSFDSPNTKAFLLFQAHFSRLQLPCSDYLTDLKSVLDQSIRILQAMIDVSAMKGFLATTLRLIVIMQMTTQGRWFDESTVLTLPFIEKAHLAIFQNHLFTSLPEMINLIEQRGYDPLFNNLIDCFEEFQIAEIFDTLKRFPIIDLNFTLRKIGEETGPSISEYVSLYNPTTAVHKRQYVILQPGSDYVLTVKCARMNSRHCHTNDRTSKAFAPRFPKKKDEGWLLVIGDADAGELIALKRLGFVGCAYNFTQNIVFTTPESAGRYIFKLYFLSDCYLGFDQEYDLCFEIDKIKADIC</sequence>
<dbReference type="FunFam" id="3.40.50.300:FF:000231">
    <property type="entry name" value="Activating signal cointegrator 1 complex subunit 3"/>
    <property type="match status" value="1"/>
</dbReference>
<dbReference type="Pfam" id="PF00271">
    <property type="entry name" value="Helicase_C"/>
    <property type="match status" value="2"/>
</dbReference>
<evidence type="ECO:0000256" key="1">
    <source>
        <dbReference type="ARBA" id="ARBA00004496"/>
    </source>
</evidence>
<dbReference type="PANTHER" id="PTHR47961">
    <property type="entry name" value="DNA POLYMERASE THETA, PUTATIVE (AFU_ORTHOLOGUE AFUA_1G05260)-RELATED"/>
    <property type="match status" value="1"/>
</dbReference>
<dbReference type="GO" id="GO:0180022">
    <property type="term" value="C:RQC-trigger complex"/>
    <property type="evidence" value="ECO:0007669"/>
    <property type="project" value="UniProtKB-ARBA"/>
</dbReference>
<keyword evidence="5" id="KW-0378">Hydrolase</keyword>
<dbReference type="Gene3D" id="1.10.3380.10">
    <property type="entry name" value="Sec63 N-terminal domain-like domain"/>
    <property type="match status" value="2"/>
</dbReference>
<dbReference type="Pfam" id="PF02889">
    <property type="entry name" value="Sec63"/>
    <property type="match status" value="2"/>
</dbReference>
<dbReference type="OrthoDB" id="5575at2759"/>
<dbReference type="InterPro" id="IPR011545">
    <property type="entry name" value="DEAD/DEAH_box_helicase_dom"/>
</dbReference>
<dbReference type="FunFam" id="1.10.10.10:FF:000024">
    <property type="entry name" value="U5 small nuclear ribonucleoprotein helicase"/>
    <property type="match status" value="1"/>
</dbReference>
<dbReference type="SMART" id="SM00382">
    <property type="entry name" value="AAA"/>
    <property type="match status" value="2"/>
</dbReference>
<dbReference type="EMBL" id="NCKU01000021">
    <property type="protein sequence ID" value="RWS17895.1"/>
    <property type="molecule type" value="Genomic_DNA"/>
</dbReference>
<dbReference type="SMART" id="SM00490">
    <property type="entry name" value="HELICc"/>
    <property type="match status" value="2"/>
</dbReference>
<comment type="caution">
    <text evidence="11">The sequence shown here is derived from an EMBL/GenBank/DDBJ whole genome shotgun (WGS) entry which is preliminary data.</text>
</comment>
<evidence type="ECO:0000313" key="12">
    <source>
        <dbReference type="Proteomes" id="UP000285301"/>
    </source>
</evidence>
<keyword evidence="2" id="KW-0963">Cytoplasm</keyword>
<accession>A0A3S3R3I7</accession>
<gene>
    <name evidence="11" type="ORF">B4U79_16038</name>
</gene>
<dbReference type="CDD" id="cd18022">
    <property type="entry name" value="DEXHc_ASCC3_2"/>
    <property type="match status" value="1"/>
</dbReference>
<keyword evidence="12" id="KW-1185">Reference proteome</keyword>
<evidence type="ECO:0000256" key="2">
    <source>
        <dbReference type="ARBA" id="ARBA00022490"/>
    </source>
</evidence>
<keyword evidence="3" id="KW-0677">Repeat</keyword>
<dbReference type="FunFam" id="2.60.40.150:FF:000113">
    <property type="entry name" value="activating signal cointegrator 1 complex subunit 3"/>
    <property type="match status" value="1"/>
</dbReference>
<dbReference type="FunFam" id="3.40.50.300:FF:000062">
    <property type="entry name" value="U5 small nuclear ribonucleoprotein helicase"/>
    <property type="match status" value="1"/>
</dbReference>
<dbReference type="SMART" id="SM00973">
    <property type="entry name" value="Sec63"/>
    <property type="match status" value="2"/>
</dbReference>
<dbReference type="Gene3D" id="3.40.50.300">
    <property type="entry name" value="P-loop containing nucleotide triphosphate hydrolases"/>
    <property type="match status" value="4"/>
</dbReference>
<dbReference type="SMART" id="SM00487">
    <property type="entry name" value="DEXDc"/>
    <property type="match status" value="2"/>
</dbReference>
<feature type="domain" description="Helicase C-terminal" evidence="10">
    <location>
        <begin position="491"/>
        <end position="698"/>
    </location>
</feature>
<dbReference type="Gene3D" id="1.10.10.10">
    <property type="entry name" value="Winged helix-like DNA-binding domain superfamily/Winged helix DNA-binding domain"/>
    <property type="match status" value="2"/>
</dbReference>
<evidence type="ECO:0000259" key="10">
    <source>
        <dbReference type="PROSITE" id="PS51194"/>
    </source>
</evidence>
<name>A0A3S3R3I7_9ACAR</name>
<dbReference type="GO" id="GO:0003676">
    <property type="term" value="F:nucleic acid binding"/>
    <property type="evidence" value="ECO:0007669"/>
    <property type="project" value="InterPro"/>
</dbReference>
<dbReference type="FunFam" id="1.10.3380.10:FF:000001">
    <property type="entry name" value="U5 small nuclear ribonucleoprotein helicase"/>
    <property type="match status" value="1"/>
</dbReference>
<dbReference type="InterPro" id="IPR004179">
    <property type="entry name" value="Sec63-dom"/>
</dbReference>
<feature type="domain" description="Helicase ATP-binding" evidence="9">
    <location>
        <begin position="272"/>
        <end position="457"/>
    </location>
</feature>
<dbReference type="STRING" id="1965070.A0A3S3R3I7"/>
<dbReference type="InterPro" id="IPR036388">
    <property type="entry name" value="WH-like_DNA-bd_sf"/>
</dbReference>
<dbReference type="Pfam" id="PF23445">
    <property type="entry name" value="WHD_SNRNP200"/>
    <property type="match status" value="2"/>
</dbReference>
<dbReference type="FunFam" id="3.40.50.300:FF:000198">
    <property type="entry name" value="Activating signal cointegrator 1 complex subunit"/>
    <property type="match status" value="1"/>
</dbReference>
<dbReference type="GO" id="GO:0005737">
    <property type="term" value="C:cytoplasm"/>
    <property type="evidence" value="ECO:0007669"/>
    <property type="project" value="UniProtKB-SubCell"/>
</dbReference>
<protein>
    <submittedName>
        <fullName evidence="11">Activating signal cointegrator 1 complex subunit 3-like protein</fullName>
    </submittedName>
</protein>
<dbReference type="Gene3D" id="2.60.40.150">
    <property type="entry name" value="C2 domain"/>
    <property type="match status" value="2"/>
</dbReference>
<dbReference type="InterPro" id="IPR035892">
    <property type="entry name" value="C2_domain_sf"/>
</dbReference>
<keyword evidence="6" id="KW-0347">Helicase</keyword>
<dbReference type="PIRSF" id="PIRSF039073">
    <property type="entry name" value="BRR2"/>
    <property type="match status" value="1"/>
</dbReference>
<keyword evidence="4" id="KW-0547">Nucleotide-binding</keyword>
<dbReference type="Proteomes" id="UP000285301">
    <property type="component" value="Unassembled WGS sequence"/>
</dbReference>
<dbReference type="PROSITE" id="PS51194">
    <property type="entry name" value="HELICASE_CTER"/>
    <property type="match status" value="2"/>
</dbReference>
<dbReference type="InterPro" id="IPR014756">
    <property type="entry name" value="Ig_E-set"/>
</dbReference>
<dbReference type="PROSITE" id="PS51192">
    <property type="entry name" value="HELICASE_ATP_BIND_1"/>
    <property type="match status" value="2"/>
</dbReference>
<dbReference type="SUPFAM" id="SSF81296">
    <property type="entry name" value="E set domains"/>
    <property type="match status" value="1"/>
</dbReference>
<dbReference type="SUPFAM" id="SSF46785">
    <property type="entry name" value="Winged helix' DNA-binding domain"/>
    <property type="match status" value="2"/>
</dbReference>
<proteinExistence type="predicted"/>
<dbReference type="PANTHER" id="PTHR47961:SF13">
    <property type="entry name" value="ACTIVATING SIGNAL COINTEGRATOR 1 COMPLEX SUBUNIT 3"/>
    <property type="match status" value="1"/>
</dbReference>
<dbReference type="FunFam" id="1.10.10.10:FF:000012">
    <property type="entry name" value="U5 small nuclear ribonucleoprotein helicase"/>
    <property type="match status" value="1"/>
</dbReference>
<dbReference type="InterPro" id="IPR003593">
    <property type="entry name" value="AAA+_ATPase"/>
</dbReference>
<dbReference type="FunFam" id="3.40.50.300:FF:000102">
    <property type="entry name" value="RNA helicase, activating signal cointegrator 1"/>
    <property type="match status" value="1"/>
</dbReference>
<dbReference type="SUPFAM" id="SSF52540">
    <property type="entry name" value="P-loop containing nucleoside triphosphate hydrolases"/>
    <property type="match status" value="3"/>
</dbReference>
<dbReference type="FunFam" id="1.10.3380.10:FF:000002">
    <property type="entry name" value="Activating signal cointegrator 1 complex subunit 3"/>
    <property type="match status" value="1"/>
</dbReference>
<evidence type="ECO:0000256" key="6">
    <source>
        <dbReference type="ARBA" id="ARBA00022806"/>
    </source>
</evidence>
<comment type="subcellular location">
    <subcellularLocation>
        <location evidence="1">Cytoplasm</location>
    </subcellularLocation>
</comment>
<dbReference type="InterPro" id="IPR001650">
    <property type="entry name" value="Helicase_C-like"/>
</dbReference>
<comment type="function">
    <text evidence="8">Catalyzes the ATP-dependent unwinding of U4/U6 RNA duplices, an essential step in the assembly of a catalytically active spliceosome. Plays a role in pre-mRNA splicing.</text>
</comment>
<dbReference type="InterPro" id="IPR036390">
    <property type="entry name" value="WH_DNA-bd_sf"/>
</dbReference>
<evidence type="ECO:0000256" key="3">
    <source>
        <dbReference type="ARBA" id="ARBA00022737"/>
    </source>
</evidence>
<dbReference type="InterPro" id="IPR050474">
    <property type="entry name" value="Hel308_SKI2-like"/>
</dbReference>
<evidence type="ECO:0000256" key="8">
    <source>
        <dbReference type="ARBA" id="ARBA00054527"/>
    </source>
</evidence>
<dbReference type="GO" id="GO:0016787">
    <property type="term" value="F:hydrolase activity"/>
    <property type="evidence" value="ECO:0007669"/>
    <property type="project" value="UniProtKB-KW"/>
</dbReference>
<dbReference type="SUPFAM" id="SSF158702">
    <property type="entry name" value="Sec63 N-terminal domain-like"/>
    <property type="match status" value="2"/>
</dbReference>
<dbReference type="GO" id="GO:0004386">
    <property type="term" value="F:helicase activity"/>
    <property type="evidence" value="ECO:0007669"/>
    <property type="project" value="UniProtKB-KW"/>
</dbReference>
<feature type="domain" description="Helicase ATP-binding" evidence="9">
    <location>
        <begin position="1125"/>
        <end position="1300"/>
    </location>
</feature>
<dbReference type="CDD" id="cd18795">
    <property type="entry name" value="SF2_C_Ski2"/>
    <property type="match status" value="2"/>
</dbReference>
<evidence type="ECO:0000256" key="4">
    <source>
        <dbReference type="ARBA" id="ARBA00022741"/>
    </source>
</evidence>
<evidence type="ECO:0000256" key="7">
    <source>
        <dbReference type="ARBA" id="ARBA00022840"/>
    </source>
</evidence>